<dbReference type="Proteomes" id="UP001623349">
    <property type="component" value="Unassembled WGS sequence"/>
</dbReference>
<feature type="region of interest" description="Disordered" evidence="11">
    <location>
        <begin position="1274"/>
        <end position="1315"/>
    </location>
</feature>
<comment type="caution">
    <text evidence="15">The sequence shown here is derived from an EMBL/GenBank/DDBJ whole genome shotgun (WGS) entry which is preliminary data.</text>
</comment>
<feature type="compositionally biased region" description="Basic and acidic residues" evidence="11">
    <location>
        <begin position="28"/>
        <end position="50"/>
    </location>
</feature>
<feature type="domain" description="CS" evidence="14">
    <location>
        <begin position="293"/>
        <end position="395"/>
    </location>
</feature>
<feature type="region of interest" description="Disordered" evidence="11">
    <location>
        <begin position="159"/>
        <end position="219"/>
    </location>
</feature>
<evidence type="ECO:0000259" key="12">
    <source>
        <dbReference type="PROSITE" id="PS50235"/>
    </source>
</evidence>
<dbReference type="InterPro" id="IPR001394">
    <property type="entry name" value="Peptidase_C19_UCH"/>
</dbReference>
<name>A0ABQ0F5X9_APOSI</name>
<dbReference type="SUPFAM" id="SSF144232">
    <property type="entry name" value="HIT/MYND zinc finger-like"/>
    <property type="match status" value="1"/>
</dbReference>
<evidence type="ECO:0000256" key="5">
    <source>
        <dbReference type="ARBA" id="ARBA00022771"/>
    </source>
</evidence>
<reference evidence="15 16" key="1">
    <citation type="submission" date="2024-08" db="EMBL/GenBank/DDBJ databases">
        <title>The draft genome of Apodemus speciosus.</title>
        <authorList>
            <person name="Nabeshima K."/>
            <person name="Suzuki S."/>
            <person name="Onuma M."/>
        </authorList>
    </citation>
    <scope>NUCLEOTIDE SEQUENCE [LARGE SCALE GENOMIC DNA]</scope>
    <source>
        <strain evidence="15">IB14-021</strain>
    </source>
</reference>
<dbReference type="InterPro" id="IPR050185">
    <property type="entry name" value="Ub_carboxyl-term_hydrolase"/>
</dbReference>
<dbReference type="InterPro" id="IPR008978">
    <property type="entry name" value="HSP20-like_chaperone"/>
</dbReference>
<feature type="region of interest" description="Disordered" evidence="11">
    <location>
        <begin position="1191"/>
        <end position="1216"/>
    </location>
</feature>
<keyword evidence="7 15" id="KW-0378">Hydrolase</keyword>
<organism evidence="15 16">
    <name type="scientific">Apodemus speciosus</name>
    <name type="common">Large Japanese field mouse</name>
    <dbReference type="NCBI Taxonomy" id="105296"/>
    <lineage>
        <taxon>Eukaryota</taxon>
        <taxon>Metazoa</taxon>
        <taxon>Chordata</taxon>
        <taxon>Craniata</taxon>
        <taxon>Vertebrata</taxon>
        <taxon>Euteleostomi</taxon>
        <taxon>Mammalia</taxon>
        <taxon>Eutheria</taxon>
        <taxon>Euarchontoglires</taxon>
        <taxon>Glires</taxon>
        <taxon>Rodentia</taxon>
        <taxon>Myomorpha</taxon>
        <taxon>Muroidea</taxon>
        <taxon>Muridae</taxon>
        <taxon>Murinae</taxon>
        <taxon>Apodemus</taxon>
    </lineage>
</organism>
<evidence type="ECO:0000256" key="11">
    <source>
        <dbReference type="SAM" id="MobiDB-lite"/>
    </source>
</evidence>
<accession>A0ABQ0F5X9</accession>
<protein>
    <recommendedName>
        <fullName evidence="2">ubiquitinyl hydrolase 1</fullName>
        <ecNumber evidence="2">3.4.19.12</ecNumber>
    </recommendedName>
</protein>
<keyword evidence="9" id="KW-0862">Zinc</keyword>
<feature type="compositionally biased region" description="Gly residues" evidence="11">
    <location>
        <begin position="184"/>
        <end position="199"/>
    </location>
</feature>
<feature type="domain" description="USP" evidence="12">
    <location>
        <begin position="510"/>
        <end position="1187"/>
    </location>
</feature>
<feature type="region of interest" description="Disordered" evidence="11">
    <location>
        <begin position="248"/>
        <end position="270"/>
    </location>
</feature>
<evidence type="ECO:0000256" key="9">
    <source>
        <dbReference type="ARBA" id="ARBA00022833"/>
    </source>
</evidence>
<dbReference type="PROSITE" id="PS00973">
    <property type="entry name" value="USP_2"/>
    <property type="match status" value="1"/>
</dbReference>
<dbReference type="EMBL" id="BAAFST010000009">
    <property type="protein sequence ID" value="GAB1294692.1"/>
    <property type="molecule type" value="Genomic_DNA"/>
</dbReference>
<feature type="compositionally biased region" description="Basic and acidic residues" evidence="11">
    <location>
        <begin position="1191"/>
        <end position="1205"/>
    </location>
</feature>
<dbReference type="PROSITE" id="PS00972">
    <property type="entry name" value="USP_1"/>
    <property type="match status" value="1"/>
</dbReference>
<dbReference type="SUPFAM" id="SSF54001">
    <property type="entry name" value="Cysteine proteinases"/>
    <property type="match status" value="1"/>
</dbReference>
<evidence type="ECO:0000259" key="14">
    <source>
        <dbReference type="PROSITE" id="PS51203"/>
    </source>
</evidence>
<dbReference type="Pfam" id="PF00443">
    <property type="entry name" value="UCH"/>
    <property type="match status" value="1"/>
</dbReference>
<dbReference type="EC" id="3.4.19.12" evidence="2"/>
<sequence length="1315" mass="145202">MSSGASATGPRRGPPGLEEATSKKKQKDRANQESKDGDPRTVSIPRKEPAKDELLLDWRQSADEVIVKLRVGAGPVRLEEVDAAFTDTDYGQQWGGVFFAEIQSSCTKVQARKGGLLQLALPKKVPLLTWPTLMKKPLGTQELVPGLQCQENGQELSPIALEPSSEPRRAKQEARNQKRAQGRGEVGPEGEGSMDGPGPQGDAPAFLSDSTTQVEAEEQLHVSPVNPQTSLLGSEKNLALLTVEKTMSPRNDPVTPVMVRNRDPEKDDHVKEEMAVGADSAALVDEPESMVNLAFVKNDSYEKGPDSVVVHVYVKGAHRDASRVLFREQDFTLIFQTRDGNFLRLHPGCGPHTVFRWQVKLRNLIEPEQCTFCFTASRIDICLRKRQSQRWGGLEAPATRGAVGGAKVAVPTGPTPLDSTPPGGGPHPLTGQEEARAVEKEKPKARSEDSGLDGVVARTPLEHVAPKPEPHLASPKPTCMVPPMPHSPVSGDSVEEEEEEEKKVCLPGFTGLVNLGNTCFMNSVIQSLSNTRELRDFFHDRSFEAEINYNNPLGTGGRLAIGFAVLLRALWKGTHQAFQPSKLKAIVASKASQFTGYAQHDAQEFMAFLLDGLHEDLNRIQHKPYTETVDSDGRPDEVVAEEAWQRHKMRNDSFIVDLFQGQYKSKLVCPVCAKVSITFDPFLYLPVPLPQKQKVLPIFYFAREPHSKPIKFLVSVSKENSSASEVLDSLSQSVHVRPENLRLAEVIKNRFHRVFLPSHSLDAVSPTDVLLCFELLSPELAKERVVVLEVQQVPSIPISKCAACQRKQQSEDEKLRRCTRCYRVGYCNQFCQKTHWPDHKGLCRPENIGYPFLVSVPASRLTYARLAQLLEGYARYSVSVFQPPFQPGRMALESQSPGCTTLLSTSSLEAGDSEREPIQPSELQLVTPVAEGDTGAHRVWPPADRGPVPSTSGIPSETLASGPVEGCSLLAGERVSRPEGETPLELGDDCSLALVWRNNERLQEFVLVASKELECAEDPGSAGEAARAGHFTLDQCLNLFTRPEVLAPEEAWYCPQCKQHREASKQLLLWRLPNVLIVQLKRFSFRSFIWRDKINDLVEFPVRNLDLSKFCIGQKEEQLPSYDLYAVINHYGGMIGGHYTACARLPNDRSSQRSDVGWRLFDDSTVTTVDESQVVTRYAYVLFYRRRNSPVERPPRAGHSDHHADLGPAAEAAASQASRIWQELEAEEEMVPEGPGPLGPWGPQDWVGPPPRGSTTPDEGCLRYFVLVAGDELTPASGLGPGQAPEVAPTRTAPERFAPPVDRPAPTYSNMEEVD</sequence>
<feature type="compositionally biased region" description="Basic and acidic residues" evidence="11">
    <location>
        <begin position="260"/>
        <end position="270"/>
    </location>
</feature>
<dbReference type="Gene3D" id="6.10.140.2220">
    <property type="match status" value="1"/>
</dbReference>
<evidence type="ECO:0000256" key="10">
    <source>
        <dbReference type="PROSITE-ProRule" id="PRU00134"/>
    </source>
</evidence>
<evidence type="ECO:0000256" key="7">
    <source>
        <dbReference type="ARBA" id="ARBA00022801"/>
    </source>
</evidence>
<dbReference type="InterPro" id="IPR007052">
    <property type="entry name" value="CS_dom"/>
</dbReference>
<feature type="compositionally biased region" description="Basic and acidic residues" evidence="11">
    <location>
        <begin position="433"/>
        <end position="449"/>
    </location>
</feature>
<proteinExistence type="predicted"/>
<feature type="domain" description="MYND-type" evidence="13">
    <location>
        <begin position="801"/>
        <end position="843"/>
    </location>
</feature>
<feature type="region of interest" description="Disordered" evidence="11">
    <location>
        <begin position="933"/>
        <end position="961"/>
    </location>
</feature>
<keyword evidence="16" id="KW-1185">Reference proteome</keyword>
<dbReference type="Gene3D" id="2.60.40.790">
    <property type="match status" value="1"/>
</dbReference>
<feature type="region of interest" description="Disordered" evidence="11">
    <location>
        <begin position="1"/>
        <end position="50"/>
    </location>
</feature>
<gene>
    <name evidence="15" type="ORF">APTSU1_000992500</name>
</gene>
<dbReference type="Pfam" id="PF04969">
    <property type="entry name" value="CS"/>
    <property type="match status" value="1"/>
</dbReference>
<dbReference type="Gene3D" id="3.90.70.10">
    <property type="entry name" value="Cysteine proteinases"/>
    <property type="match status" value="2"/>
</dbReference>
<keyword evidence="4" id="KW-0479">Metal-binding</keyword>
<dbReference type="Pfam" id="PF01753">
    <property type="entry name" value="zf-MYND"/>
    <property type="match status" value="1"/>
</dbReference>
<dbReference type="CDD" id="cd06466">
    <property type="entry name" value="p23_CS_SGT1_like"/>
    <property type="match status" value="1"/>
</dbReference>
<feature type="compositionally biased region" description="Polar residues" evidence="11">
    <location>
        <begin position="949"/>
        <end position="959"/>
    </location>
</feature>
<feature type="region of interest" description="Disordered" evidence="11">
    <location>
        <begin position="465"/>
        <end position="492"/>
    </location>
</feature>
<comment type="catalytic activity">
    <reaction evidence="1">
        <text>Thiol-dependent hydrolysis of ester, thioester, amide, peptide and isopeptide bonds formed by the C-terminal Gly of ubiquitin (a 76-residue protein attached to proteins as an intracellular targeting signal).</text>
        <dbReference type="EC" id="3.4.19.12"/>
    </reaction>
</comment>
<evidence type="ECO:0000256" key="4">
    <source>
        <dbReference type="ARBA" id="ARBA00022723"/>
    </source>
</evidence>
<evidence type="ECO:0000256" key="2">
    <source>
        <dbReference type="ARBA" id="ARBA00012759"/>
    </source>
</evidence>
<dbReference type="PROSITE" id="PS50865">
    <property type="entry name" value="ZF_MYND_2"/>
    <property type="match status" value="1"/>
</dbReference>
<dbReference type="PROSITE" id="PS51203">
    <property type="entry name" value="CS"/>
    <property type="match status" value="1"/>
</dbReference>
<dbReference type="GO" id="GO:0016787">
    <property type="term" value="F:hydrolase activity"/>
    <property type="evidence" value="ECO:0007669"/>
    <property type="project" value="UniProtKB-KW"/>
</dbReference>
<evidence type="ECO:0000256" key="1">
    <source>
        <dbReference type="ARBA" id="ARBA00000707"/>
    </source>
</evidence>
<keyword evidence="6" id="KW-0833">Ubl conjugation pathway</keyword>
<dbReference type="InterPro" id="IPR002893">
    <property type="entry name" value="Znf_MYND"/>
</dbReference>
<evidence type="ECO:0000259" key="13">
    <source>
        <dbReference type="PROSITE" id="PS50865"/>
    </source>
</evidence>
<dbReference type="PANTHER" id="PTHR21646:SF74">
    <property type="entry name" value="UBIQUITIN CARBOXYL-TERMINAL HYDROLASE 19"/>
    <property type="match status" value="1"/>
</dbReference>
<feature type="compositionally biased region" description="Basic and acidic residues" evidence="11">
    <location>
        <begin position="165"/>
        <end position="176"/>
    </location>
</feature>
<feature type="region of interest" description="Disordered" evidence="11">
    <location>
        <begin position="403"/>
        <end position="453"/>
    </location>
</feature>
<dbReference type="InterPro" id="IPR018200">
    <property type="entry name" value="USP_CS"/>
</dbReference>
<dbReference type="InterPro" id="IPR038765">
    <property type="entry name" value="Papain-like_cys_pep_sf"/>
</dbReference>
<keyword evidence="8" id="KW-0788">Thiol protease</keyword>
<evidence type="ECO:0000256" key="3">
    <source>
        <dbReference type="ARBA" id="ARBA00022670"/>
    </source>
</evidence>
<dbReference type="CDD" id="cd02674">
    <property type="entry name" value="Peptidase_C19R"/>
    <property type="match status" value="1"/>
</dbReference>
<evidence type="ECO:0000256" key="8">
    <source>
        <dbReference type="ARBA" id="ARBA00022807"/>
    </source>
</evidence>
<dbReference type="PANTHER" id="PTHR21646">
    <property type="entry name" value="UBIQUITIN CARBOXYL-TERMINAL HYDROLASE"/>
    <property type="match status" value="1"/>
</dbReference>
<dbReference type="PROSITE" id="PS01360">
    <property type="entry name" value="ZF_MYND_1"/>
    <property type="match status" value="1"/>
</dbReference>
<dbReference type="PROSITE" id="PS50235">
    <property type="entry name" value="USP_3"/>
    <property type="match status" value="1"/>
</dbReference>
<evidence type="ECO:0000313" key="16">
    <source>
        <dbReference type="Proteomes" id="UP001623349"/>
    </source>
</evidence>
<dbReference type="InterPro" id="IPR028889">
    <property type="entry name" value="USP"/>
</dbReference>
<keyword evidence="5 10" id="KW-0863">Zinc-finger</keyword>
<keyword evidence="3" id="KW-0645">Protease</keyword>
<evidence type="ECO:0000313" key="15">
    <source>
        <dbReference type="EMBL" id="GAB1294692.1"/>
    </source>
</evidence>
<dbReference type="SUPFAM" id="SSF49764">
    <property type="entry name" value="HSP20-like chaperones"/>
    <property type="match status" value="2"/>
</dbReference>
<dbReference type="Pfam" id="PF16602">
    <property type="entry name" value="USP19_linker"/>
    <property type="match status" value="1"/>
</dbReference>
<evidence type="ECO:0000256" key="6">
    <source>
        <dbReference type="ARBA" id="ARBA00022786"/>
    </source>
</evidence>